<protein>
    <submittedName>
        <fullName evidence="5">MarR family transcriptional regulator</fullName>
    </submittedName>
</protein>
<name>A0ABR8PYZ7_9CLOT</name>
<evidence type="ECO:0000313" key="5">
    <source>
        <dbReference type="EMBL" id="MBD7913357.1"/>
    </source>
</evidence>
<evidence type="ECO:0000256" key="1">
    <source>
        <dbReference type="ARBA" id="ARBA00023015"/>
    </source>
</evidence>
<reference evidence="5 6" key="1">
    <citation type="submission" date="2020-08" db="EMBL/GenBank/DDBJ databases">
        <title>A Genomic Blueprint of the Chicken Gut Microbiome.</title>
        <authorList>
            <person name="Gilroy R."/>
            <person name="Ravi A."/>
            <person name="Getino M."/>
            <person name="Pursley I."/>
            <person name="Horton D.L."/>
            <person name="Alikhan N.-F."/>
            <person name="Baker D."/>
            <person name="Gharbi K."/>
            <person name="Hall N."/>
            <person name="Watson M."/>
            <person name="Adriaenssens E.M."/>
            <person name="Foster-Nyarko E."/>
            <person name="Jarju S."/>
            <person name="Secka A."/>
            <person name="Antonio M."/>
            <person name="Oren A."/>
            <person name="Chaudhuri R."/>
            <person name="La Ragione R.M."/>
            <person name="Hildebrand F."/>
            <person name="Pallen M.J."/>
        </authorList>
    </citation>
    <scope>NUCLEOTIDE SEQUENCE [LARGE SCALE GENOMIC DNA]</scope>
    <source>
        <strain evidence="5 6">Sa3CVN1</strain>
    </source>
</reference>
<keyword evidence="1" id="KW-0805">Transcription regulation</keyword>
<dbReference type="EMBL" id="JACSRA010000045">
    <property type="protein sequence ID" value="MBD7913357.1"/>
    <property type="molecule type" value="Genomic_DNA"/>
</dbReference>
<dbReference type="RefSeq" id="WP_143318558.1">
    <property type="nucleotide sequence ID" value="NZ_JACSRA010000045.1"/>
</dbReference>
<dbReference type="PANTHER" id="PTHR42756">
    <property type="entry name" value="TRANSCRIPTIONAL REGULATOR, MARR"/>
    <property type="match status" value="1"/>
</dbReference>
<comment type="caution">
    <text evidence="5">The sequence shown here is derived from an EMBL/GenBank/DDBJ whole genome shotgun (WGS) entry which is preliminary data.</text>
</comment>
<gene>
    <name evidence="5" type="ORF">H9661_18540</name>
</gene>
<dbReference type="InterPro" id="IPR036388">
    <property type="entry name" value="WH-like_DNA-bd_sf"/>
</dbReference>
<proteinExistence type="predicted"/>
<dbReference type="Gene3D" id="1.10.10.10">
    <property type="entry name" value="Winged helix-like DNA-binding domain superfamily/Winged helix DNA-binding domain"/>
    <property type="match status" value="1"/>
</dbReference>
<keyword evidence="3" id="KW-0804">Transcription</keyword>
<evidence type="ECO:0000313" key="6">
    <source>
        <dbReference type="Proteomes" id="UP000627781"/>
    </source>
</evidence>
<evidence type="ECO:0000259" key="4">
    <source>
        <dbReference type="PROSITE" id="PS50995"/>
    </source>
</evidence>
<dbReference type="SMART" id="SM00347">
    <property type="entry name" value="HTH_MARR"/>
    <property type="match status" value="1"/>
</dbReference>
<dbReference type="InterPro" id="IPR000835">
    <property type="entry name" value="HTH_MarR-typ"/>
</dbReference>
<sequence length="153" mass="17533">MDDNEKTALAKDIAKKYILLRKTVMQAPQSEHIKPNEFTLLMVIIERITPEVRGVKVSELSTILNITPAAVTHMINSLEKKKCLERLSDNKDRRIVLVKPTPAGKKAIESMKNKFFNNLKELIDFIGEKDSQELIRILSLISDFRDLKKDKNS</sequence>
<dbReference type="PRINTS" id="PR00598">
    <property type="entry name" value="HTHMARR"/>
</dbReference>
<evidence type="ECO:0000256" key="3">
    <source>
        <dbReference type="ARBA" id="ARBA00023163"/>
    </source>
</evidence>
<dbReference type="InterPro" id="IPR036390">
    <property type="entry name" value="WH_DNA-bd_sf"/>
</dbReference>
<dbReference type="PANTHER" id="PTHR42756:SF1">
    <property type="entry name" value="TRANSCRIPTIONAL REPRESSOR OF EMRAB OPERON"/>
    <property type="match status" value="1"/>
</dbReference>
<dbReference type="Pfam" id="PF01047">
    <property type="entry name" value="MarR"/>
    <property type="match status" value="1"/>
</dbReference>
<dbReference type="Proteomes" id="UP000627781">
    <property type="component" value="Unassembled WGS sequence"/>
</dbReference>
<keyword evidence="2" id="KW-0238">DNA-binding</keyword>
<feature type="domain" description="HTH marR-type" evidence="4">
    <location>
        <begin position="6"/>
        <end position="143"/>
    </location>
</feature>
<accession>A0ABR8PYZ7</accession>
<dbReference type="SUPFAM" id="SSF46785">
    <property type="entry name" value="Winged helix' DNA-binding domain"/>
    <property type="match status" value="1"/>
</dbReference>
<dbReference type="PROSITE" id="PS50995">
    <property type="entry name" value="HTH_MARR_2"/>
    <property type="match status" value="1"/>
</dbReference>
<keyword evidence="6" id="KW-1185">Reference proteome</keyword>
<evidence type="ECO:0000256" key="2">
    <source>
        <dbReference type="ARBA" id="ARBA00023125"/>
    </source>
</evidence>
<organism evidence="5 6">
    <name type="scientific">Clostridium cibarium</name>
    <dbReference type="NCBI Taxonomy" id="2762247"/>
    <lineage>
        <taxon>Bacteria</taxon>
        <taxon>Bacillati</taxon>
        <taxon>Bacillota</taxon>
        <taxon>Clostridia</taxon>
        <taxon>Eubacteriales</taxon>
        <taxon>Clostridiaceae</taxon>
        <taxon>Clostridium</taxon>
    </lineage>
</organism>